<name>A0A6C2D480_9RHOO</name>
<dbReference type="HAMAP" id="MF_00180">
    <property type="entry name" value="RibB"/>
    <property type="match status" value="1"/>
</dbReference>
<comment type="function">
    <text evidence="3 14">Catalyzes the conversion of D-ribulose 5-phosphate to formate and 3,4-dihydroxy-2-butanone 4-phosphate.</text>
</comment>
<feature type="binding site" evidence="14">
    <location>
        <begin position="141"/>
        <end position="145"/>
    </location>
    <ligand>
        <name>D-ribulose 5-phosphate</name>
        <dbReference type="ChEBI" id="CHEBI:58121"/>
    </ligand>
</feature>
<keyword evidence="13 14" id="KW-0456">Lyase</keyword>
<dbReference type="GO" id="GO:0030145">
    <property type="term" value="F:manganese ion binding"/>
    <property type="evidence" value="ECO:0007669"/>
    <property type="project" value="UniProtKB-UniRule"/>
</dbReference>
<feature type="binding site" evidence="14">
    <location>
        <position position="144"/>
    </location>
    <ligand>
        <name>Mg(2+)</name>
        <dbReference type="ChEBI" id="CHEBI:18420"/>
        <label>2</label>
    </ligand>
</feature>
<reference evidence="16 17" key="1">
    <citation type="submission" date="2019-01" db="EMBL/GenBank/DDBJ databases">
        <title>Zoogloea oleivorans genome sequencing and assembly.</title>
        <authorList>
            <person name="Tancsics A."/>
            <person name="Farkas M."/>
            <person name="Kriszt B."/>
            <person name="Maroti G."/>
            <person name="Horvath B."/>
        </authorList>
    </citation>
    <scope>NUCLEOTIDE SEQUENCE [LARGE SCALE GENOMIC DNA]</scope>
    <source>
        <strain evidence="16 17">Buc</strain>
    </source>
</reference>
<organism evidence="16 17">
    <name type="scientific">Zoogloea oleivorans</name>
    <dbReference type="NCBI Taxonomy" id="1552750"/>
    <lineage>
        <taxon>Bacteria</taxon>
        <taxon>Pseudomonadati</taxon>
        <taxon>Pseudomonadota</taxon>
        <taxon>Betaproteobacteria</taxon>
        <taxon>Rhodocyclales</taxon>
        <taxon>Zoogloeaceae</taxon>
        <taxon>Zoogloea</taxon>
    </lineage>
</organism>
<comment type="pathway">
    <text evidence="4 14">Cofactor biosynthesis; riboflavin biosynthesis; 2-hydroxy-3-oxobutyl phosphate from D-ribulose 5-phosphate: step 1/1.</text>
</comment>
<dbReference type="GO" id="GO:0005829">
    <property type="term" value="C:cytosol"/>
    <property type="evidence" value="ECO:0007669"/>
    <property type="project" value="TreeGrafter"/>
</dbReference>
<protein>
    <recommendedName>
        <fullName evidence="8 14">3,4-dihydroxy-2-butanone 4-phosphate synthase</fullName>
        <shortName evidence="14">DHBP synthase</shortName>
        <ecNumber evidence="7 14">4.1.99.12</ecNumber>
    </recommendedName>
</protein>
<evidence type="ECO:0000256" key="10">
    <source>
        <dbReference type="ARBA" id="ARBA00022723"/>
    </source>
</evidence>
<evidence type="ECO:0000256" key="5">
    <source>
        <dbReference type="ARBA" id="ARBA00005520"/>
    </source>
</evidence>
<dbReference type="Gene3D" id="3.40.50.10990">
    <property type="entry name" value="GTP cyclohydrolase II"/>
    <property type="match status" value="1"/>
</dbReference>
<dbReference type="InterPro" id="IPR032677">
    <property type="entry name" value="GTP_cyclohydro_II"/>
</dbReference>
<evidence type="ECO:0000256" key="3">
    <source>
        <dbReference type="ARBA" id="ARBA00002284"/>
    </source>
</evidence>
<keyword evidence="12 14" id="KW-0464">Manganese</keyword>
<dbReference type="GO" id="GO:0008686">
    <property type="term" value="F:3,4-dihydroxy-2-butanone-4-phosphate synthase activity"/>
    <property type="evidence" value="ECO:0007669"/>
    <property type="project" value="UniProtKB-UniRule"/>
</dbReference>
<feature type="binding site" evidence="14">
    <location>
        <position position="29"/>
    </location>
    <ligand>
        <name>Mg(2+)</name>
        <dbReference type="ChEBI" id="CHEBI:18420"/>
        <label>2</label>
    </ligand>
</feature>
<dbReference type="GO" id="GO:0009231">
    <property type="term" value="P:riboflavin biosynthetic process"/>
    <property type="evidence" value="ECO:0007669"/>
    <property type="project" value="UniProtKB-UniRule"/>
</dbReference>
<feature type="binding site" evidence="14">
    <location>
        <position position="33"/>
    </location>
    <ligand>
        <name>D-ribulose 5-phosphate</name>
        <dbReference type="ChEBI" id="CHEBI:58121"/>
    </ligand>
</feature>
<keyword evidence="17" id="KW-1185">Reference proteome</keyword>
<dbReference type="Pfam" id="PF00925">
    <property type="entry name" value="GTP_cyclohydro2"/>
    <property type="match status" value="1"/>
</dbReference>
<dbReference type="EMBL" id="SDKK01000004">
    <property type="protein sequence ID" value="TYC60801.1"/>
    <property type="molecule type" value="Genomic_DNA"/>
</dbReference>
<evidence type="ECO:0000256" key="8">
    <source>
        <dbReference type="ARBA" id="ARBA00018836"/>
    </source>
</evidence>
<evidence type="ECO:0000256" key="4">
    <source>
        <dbReference type="ARBA" id="ARBA00004904"/>
    </source>
</evidence>
<evidence type="ECO:0000256" key="11">
    <source>
        <dbReference type="ARBA" id="ARBA00022842"/>
    </source>
</evidence>
<dbReference type="OrthoDB" id="9793111at2"/>
<dbReference type="UniPathway" id="UPA00275">
    <property type="reaction ID" value="UER00399"/>
</dbReference>
<comment type="subunit">
    <text evidence="14">Homodimer.</text>
</comment>
<dbReference type="Gene3D" id="3.90.870.10">
    <property type="entry name" value="DHBP synthase"/>
    <property type="match status" value="1"/>
</dbReference>
<accession>A0A6C2D480</accession>
<evidence type="ECO:0000313" key="17">
    <source>
        <dbReference type="Proteomes" id="UP000389128"/>
    </source>
</evidence>
<dbReference type="InterPro" id="IPR017945">
    <property type="entry name" value="DHBP_synth_RibB-like_a/b_dom"/>
</dbReference>
<evidence type="ECO:0000256" key="9">
    <source>
        <dbReference type="ARBA" id="ARBA00022619"/>
    </source>
</evidence>
<dbReference type="PANTHER" id="PTHR21327">
    <property type="entry name" value="GTP CYCLOHYDROLASE II-RELATED"/>
    <property type="match status" value="1"/>
</dbReference>
<dbReference type="SUPFAM" id="SSF55821">
    <property type="entry name" value="YrdC/RibB"/>
    <property type="match status" value="1"/>
</dbReference>
<sequence>MSALAPIQEIIADIKAGKMVILVDEEDRENEGDIVIAAEYITPEAINFMAKHARGLICLTLTEERCRQLGINHMARDNRSQFSTAFTVSIEAAEGVTTGISAADRSRTVQAAVARHAKASDIVQPGHIFPIMAKPGGVLIRAGHTEAGCDLAGIAGLEPASVICEIMNDDGTMARLPELIEFAQLHGLKIGAIRDLIEYRARTEKLVEKVSEKTVDTAYGPFRLSAFEDKTSGEVHLAMAYGDIQPDVDTLVRVHEPVSVLDFLDPSSGRHSFPVDAALKRIAEHGHGVIVLLYRPQTGQDLLAQLSGDNANLPAQKWDPRLFGIGAQILAGLNVGRMKILASPRKISSMAGFGLTVVGHVAPDA</sequence>
<evidence type="ECO:0000256" key="6">
    <source>
        <dbReference type="ARBA" id="ARBA00008976"/>
    </source>
</evidence>
<comment type="caution">
    <text evidence="16">The sequence shown here is derived from an EMBL/GenBank/DDBJ whole genome shotgun (WGS) entry which is preliminary data.</text>
</comment>
<dbReference type="PANTHER" id="PTHR21327:SF34">
    <property type="entry name" value="3,4-DIHYDROXY-2-BUTANONE 4-PHOSPHATE SYNTHASE"/>
    <property type="match status" value="1"/>
</dbReference>
<dbReference type="NCBIfam" id="TIGR00506">
    <property type="entry name" value="ribB"/>
    <property type="match status" value="1"/>
</dbReference>
<keyword evidence="11 14" id="KW-0460">Magnesium</keyword>
<dbReference type="EC" id="4.1.99.12" evidence="7 14"/>
<feature type="domain" description="GTP cyclohydrolase II" evidence="15">
    <location>
        <begin position="209"/>
        <end position="361"/>
    </location>
</feature>
<comment type="similarity">
    <text evidence="6">In the C-terminal section; belongs to the GTP cyclohydrolase II family.</text>
</comment>
<keyword evidence="10 14" id="KW-0479">Metal-binding</keyword>
<dbReference type="Proteomes" id="UP000389128">
    <property type="component" value="Unassembled WGS sequence"/>
</dbReference>
<evidence type="ECO:0000313" key="16">
    <source>
        <dbReference type="EMBL" id="TYC60801.1"/>
    </source>
</evidence>
<proteinExistence type="inferred from homology"/>
<dbReference type="InterPro" id="IPR036144">
    <property type="entry name" value="RibA-like_sf"/>
</dbReference>
<comment type="similarity">
    <text evidence="5">In the N-terminal section; belongs to the DHBP synthase family.</text>
</comment>
<evidence type="ECO:0000256" key="12">
    <source>
        <dbReference type="ARBA" id="ARBA00023211"/>
    </source>
</evidence>
<dbReference type="InterPro" id="IPR000422">
    <property type="entry name" value="DHBP_synthase_RibB"/>
</dbReference>
<evidence type="ECO:0000256" key="2">
    <source>
        <dbReference type="ARBA" id="ARBA00001936"/>
    </source>
</evidence>
<comment type="cofactor">
    <cofactor evidence="2">
        <name>Mn(2+)</name>
        <dbReference type="ChEBI" id="CHEBI:29035"/>
    </cofactor>
</comment>
<dbReference type="Pfam" id="PF00926">
    <property type="entry name" value="DHBP_synthase"/>
    <property type="match status" value="1"/>
</dbReference>
<dbReference type="SUPFAM" id="SSF142695">
    <property type="entry name" value="RibA-like"/>
    <property type="match status" value="1"/>
</dbReference>
<dbReference type="RefSeq" id="WP_148578004.1">
    <property type="nucleotide sequence ID" value="NZ_JAVEUW010000006.1"/>
</dbReference>
<feature type="site" description="Essential for catalytic activity" evidence="14">
    <location>
        <position position="165"/>
    </location>
</feature>
<feature type="site" description="Essential for catalytic activity" evidence="14">
    <location>
        <position position="127"/>
    </location>
</feature>
<feature type="binding site" evidence="14">
    <location>
        <begin position="28"/>
        <end position="29"/>
    </location>
    <ligand>
        <name>D-ribulose 5-phosphate</name>
        <dbReference type="ChEBI" id="CHEBI:58121"/>
    </ligand>
</feature>
<dbReference type="GO" id="GO:0000287">
    <property type="term" value="F:magnesium ion binding"/>
    <property type="evidence" value="ECO:0007669"/>
    <property type="project" value="UniProtKB-UniRule"/>
</dbReference>
<feature type="binding site" evidence="14">
    <location>
        <position position="29"/>
    </location>
    <ligand>
        <name>Mg(2+)</name>
        <dbReference type="ChEBI" id="CHEBI:18420"/>
        <label>1</label>
    </ligand>
</feature>
<dbReference type="NCBIfam" id="NF010626">
    <property type="entry name" value="PRK14019.1"/>
    <property type="match status" value="1"/>
</dbReference>
<keyword evidence="9 14" id="KW-0686">Riboflavin biosynthesis</keyword>
<comment type="similarity">
    <text evidence="14">Belongs to the DHBP synthase family.</text>
</comment>
<evidence type="ECO:0000256" key="1">
    <source>
        <dbReference type="ARBA" id="ARBA00000141"/>
    </source>
</evidence>
<dbReference type="PIRSF" id="PIRSF001259">
    <property type="entry name" value="RibA"/>
    <property type="match status" value="1"/>
</dbReference>
<dbReference type="AlphaFoldDB" id="A0A6C2D480"/>
<comment type="cofactor">
    <cofactor evidence="14">
        <name>Mg(2+)</name>
        <dbReference type="ChEBI" id="CHEBI:18420"/>
    </cofactor>
    <cofactor evidence="14">
        <name>Mn(2+)</name>
        <dbReference type="ChEBI" id="CHEBI:29035"/>
    </cofactor>
    <text evidence="14">Binds 2 divalent metal cations per subunit. Magnesium or manganese.</text>
</comment>
<gene>
    <name evidence="14 16" type="primary">ribB</name>
    <name evidence="16" type="ORF">ETQ85_05220</name>
</gene>
<evidence type="ECO:0000256" key="13">
    <source>
        <dbReference type="ARBA" id="ARBA00023239"/>
    </source>
</evidence>
<comment type="catalytic activity">
    <reaction evidence="1 14">
        <text>D-ribulose 5-phosphate = (2S)-2-hydroxy-3-oxobutyl phosphate + formate + H(+)</text>
        <dbReference type="Rhea" id="RHEA:18457"/>
        <dbReference type="ChEBI" id="CHEBI:15378"/>
        <dbReference type="ChEBI" id="CHEBI:15740"/>
        <dbReference type="ChEBI" id="CHEBI:58121"/>
        <dbReference type="ChEBI" id="CHEBI:58830"/>
        <dbReference type="EC" id="4.1.99.12"/>
    </reaction>
</comment>
<evidence type="ECO:0000256" key="7">
    <source>
        <dbReference type="ARBA" id="ARBA00012153"/>
    </source>
</evidence>
<evidence type="ECO:0000259" key="15">
    <source>
        <dbReference type="Pfam" id="PF00925"/>
    </source>
</evidence>
<dbReference type="GO" id="GO:0003935">
    <property type="term" value="F:GTP cyclohydrolase II activity"/>
    <property type="evidence" value="ECO:0007669"/>
    <property type="project" value="TreeGrafter"/>
</dbReference>
<dbReference type="FunFam" id="3.90.870.10:FF:000001">
    <property type="entry name" value="Riboflavin biosynthesis protein RibBA"/>
    <property type="match status" value="1"/>
</dbReference>
<evidence type="ECO:0000256" key="14">
    <source>
        <dbReference type="HAMAP-Rule" id="MF_00180"/>
    </source>
</evidence>